<dbReference type="NCBIfam" id="NF005559">
    <property type="entry name" value="PRK07231.1"/>
    <property type="match status" value="1"/>
</dbReference>
<keyword evidence="3" id="KW-1185">Reference proteome</keyword>
<dbReference type="PANTHER" id="PTHR43943">
    <property type="entry name" value="DEHYDROGENASE/REDUCTASE (SDR FAMILY) MEMBER 4"/>
    <property type="match status" value="1"/>
</dbReference>
<dbReference type="PRINTS" id="PR00081">
    <property type="entry name" value="GDHRDH"/>
</dbReference>
<reference evidence="3" key="1">
    <citation type="submission" date="2017-04" db="EMBL/GenBank/DDBJ databases">
        <authorList>
            <person name="Varghese N."/>
            <person name="Submissions S."/>
        </authorList>
    </citation>
    <scope>NUCLEOTIDE SEQUENCE [LARGE SCALE GENOMIC DNA]</scope>
    <source>
        <strain evidence="3">RKEM611</strain>
    </source>
</reference>
<dbReference type="FunFam" id="3.40.50.720:FF:000084">
    <property type="entry name" value="Short-chain dehydrogenase reductase"/>
    <property type="match status" value="1"/>
</dbReference>
<dbReference type="PANTHER" id="PTHR43943:SF2">
    <property type="entry name" value="DEHYDROGENASE_REDUCTASE 4"/>
    <property type="match status" value="1"/>
</dbReference>
<dbReference type="NCBIfam" id="NF005446">
    <property type="entry name" value="PRK07035.1"/>
    <property type="match status" value="1"/>
</dbReference>
<dbReference type="InterPro" id="IPR036291">
    <property type="entry name" value="NAD(P)-bd_dom_sf"/>
</dbReference>
<dbReference type="OrthoDB" id="5290708at2"/>
<dbReference type="SUPFAM" id="SSF51735">
    <property type="entry name" value="NAD(P)-binding Rossmann-fold domains"/>
    <property type="match status" value="1"/>
</dbReference>
<dbReference type="EMBL" id="FWZT01000008">
    <property type="protein sequence ID" value="SMF26108.1"/>
    <property type="molecule type" value="Genomic_DNA"/>
</dbReference>
<evidence type="ECO:0000313" key="3">
    <source>
        <dbReference type="Proteomes" id="UP000192907"/>
    </source>
</evidence>
<dbReference type="InterPro" id="IPR002347">
    <property type="entry name" value="SDR_fam"/>
</dbReference>
<dbReference type="AlphaFoldDB" id="A0A1Y6BY74"/>
<proteinExistence type="inferred from homology"/>
<protein>
    <submittedName>
        <fullName evidence="2">NAD(P)-dependent dehydrogenase, short-chain alcohol dehydrogenase family</fullName>
    </submittedName>
</protein>
<evidence type="ECO:0000313" key="2">
    <source>
        <dbReference type="EMBL" id="SMF26108.1"/>
    </source>
</evidence>
<dbReference type="Pfam" id="PF13561">
    <property type="entry name" value="adh_short_C2"/>
    <property type="match status" value="1"/>
</dbReference>
<dbReference type="PRINTS" id="PR00080">
    <property type="entry name" value="SDRFAMILY"/>
</dbReference>
<accession>A0A1Y6BY74</accession>
<dbReference type="Proteomes" id="UP000192907">
    <property type="component" value="Unassembled WGS sequence"/>
</dbReference>
<gene>
    <name evidence="2" type="ORF">SAMN06296036_108112</name>
</gene>
<dbReference type="InterPro" id="IPR020904">
    <property type="entry name" value="Sc_DH/Rdtase_CS"/>
</dbReference>
<sequence>MFELNQKVALVTGASRGIGEAIAQGFAKSGAKVILVSRKEDGLKVVQDKIQKDGGEALIKTCNTGEMSDIKELFSFVRDQVGQLDILVNNAATNPHFGPAIEVDEGIYDKTMDVNLKGSFFMCQQGALLMKDRGGSIINVASVNGVRPAPMQGVYSITKAGIIAMTQVFAKELAGLKIRVNALLPGLTDTKFASAITQNESILKQILPLIPQGRVAQPSEMIGAALYLASEASSYTTGTILNVDGGYLA</sequence>
<comment type="similarity">
    <text evidence="1">Belongs to the short-chain dehydrogenases/reductases (SDR) family.</text>
</comment>
<dbReference type="CDD" id="cd05233">
    <property type="entry name" value="SDR_c"/>
    <property type="match status" value="1"/>
</dbReference>
<organism evidence="2 3">
    <name type="scientific">Pseudobacteriovorax antillogorgiicola</name>
    <dbReference type="NCBI Taxonomy" id="1513793"/>
    <lineage>
        <taxon>Bacteria</taxon>
        <taxon>Pseudomonadati</taxon>
        <taxon>Bdellovibrionota</taxon>
        <taxon>Oligoflexia</taxon>
        <taxon>Oligoflexales</taxon>
        <taxon>Pseudobacteriovoracaceae</taxon>
        <taxon>Pseudobacteriovorax</taxon>
    </lineage>
</organism>
<dbReference type="STRING" id="1513793.SAMN06296036_108112"/>
<name>A0A1Y6BY74_9BACT</name>
<dbReference type="RefSeq" id="WP_132318922.1">
    <property type="nucleotide sequence ID" value="NZ_FWZT01000008.1"/>
</dbReference>
<dbReference type="Gene3D" id="3.40.50.720">
    <property type="entry name" value="NAD(P)-binding Rossmann-like Domain"/>
    <property type="match status" value="1"/>
</dbReference>
<dbReference type="PROSITE" id="PS00061">
    <property type="entry name" value="ADH_SHORT"/>
    <property type="match status" value="1"/>
</dbReference>
<evidence type="ECO:0000256" key="1">
    <source>
        <dbReference type="ARBA" id="ARBA00006484"/>
    </source>
</evidence>